<evidence type="ECO:0000313" key="13">
    <source>
        <dbReference type="Proteomes" id="UP000261340"/>
    </source>
</evidence>
<evidence type="ECO:0000256" key="5">
    <source>
        <dbReference type="ARBA" id="ARBA00022729"/>
    </source>
</evidence>
<feature type="domain" description="EGF-like" evidence="10">
    <location>
        <begin position="8"/>
        <end position="49"/>
    </location>
</feature>
<evidence type="ECO:0000256" key="9">
    <source>
        <dbReference type="PROSITE-ProRule" id="PRU00076"/>
    </source>
</evidence>
<reference evidence="12" key="1">
    <citation type="submission" date="2025-08" db="UniProtKB">
        <authorList>
            <consortium name="Ensembl"/>
        </authorList>
    </citation>
    <scope>IDENTIFICATION</scope>
</reference>
<dbReference type="CDD" id="cd00054">
    <property type="entry name" value="EGF_CA"/>
    <property type="match status" value="3"/>
</dbReference>
<evidence type="ECO:0008006" key="14">
    <source>
        <dbReference type="Google" id="ProtNLM"/>
    </source>
</evidence>
<evidence type="ECO:0000256" key="3">
    <source>
        <dbReference type="ARBA" id="ARBA00022530"/>
    </source>
</evidence>
<dbReference type="Gene3D" id="2.10.25.10">
    <property type="entry name" value="Laminin"/>
    <property type="match status" value="3"/>
</dbReference>
<dbReference type="InterPro" id="IPR017878">
    <property type="entry name" value="TB_dom"/>
</dbReference>
<keyword evidence="13" id="KW-1185">Reference proteome</keyword>
<evidence type="ECO:0000313" key="12">
    <source>
        <dbReference type="Ensembl" id="ENSACIP00000026040.1"/>
    </source>
</evidence>
<dbReference type="Pfam" id="PF00683">
    <property type="entry name" value="TB"/>
    <property type="match status" value="1"/>
</dbReference>
<feature type="domain" description="EGF-like" evidence="10">
    <location>
        <begin position="50"/>
        <end position="85"/>
    </location>
</feature>
<evidence type="ECO:0000259" key="10">
    <source>
        <dbReference type="PROSITE" id="PS50026"/>
    </source>
</evidence>
<dbReference type="SUPFAM" id="SSF57184">
    <property type="entry name" value="Growth factor receptor domain"/>
    <property type="match status" value="1"/>
</dbReference>
<evidence type="ECO:0000256" key="2">
    <source>
        <dbReference type="ARBA" id="ARBA00022525"/>
    </source>
</evidence>
<dbReference type="OMA" id="ASWTPRI"/>
<dbReference type="InterPro" id="IPR018097">
    <property type="entry name" value="EGF_Ca-bd_CS"/>
</dbReference>
<comment type="subcellular location">
    <subcellularLocation>
        <location evidence="1">Secreted</location>
        <location evidence="1">Extracellular space</location>
        <location evidence="1">Extracellular matrix</location>
    </subcellularLocation>
</comment>
<keyword evidence="7" id="KW-1015">Disulfide bond</keyword>
<sequence length="263" mass="28567">MCVTATADSDECAENSNLCENGHCLNLPGGFRCECDMGFITTPDGKACEDINECADPTICINGMCVNIPGSYHCNCPPDFELNPTRSTSFVYQPLSPNYVDECERPGICGPGQCYNTIGNYTCICPVDYMQVNGGNNCMGRSACRAFTIVSYCFRNFYSDNRTCDGELTFNMTKKMCCCSYNIGRAWNKPCEQCPVPSSGEVLYSTCAVHASTRTLINSCLLCTQMSLRSWKSRESVRMACASTWLAASGASAPLASSTTTSC</sequence>
<keyword evidence="3" id="KW-0272">Extracellular matrix</keyword>
<proteinExistence type="predicted"/>
<evidence type="ECO:0000256" key="1">
    <source>
        <dbReference type="ARBA" id="ARBA00004498"/>
    </source>
</evidence>
<keyword evidence="8" id="KW-0325">Glycoprotein</keyword>
<dbReference type="GeneTree" id="ENSGT00950000183158"/>
<dbReference type="FunFam" id="2.10.25.10:FF:000133">
    <property type="entry name" value="Fibrillin 3"/>
    <property type="match status" value="1"/>
</dbReference>
<dbReference type="InterPro" id="IPR052080">
    <property type="entry name" value="vWF_C/EGF_Fibrillin"/>
</dbReference>
<dbReference type="PANTHER" id="PTHR47333">
    <property type="entry name" value="VON WILLEBRAND FACTOR C AND EGF DOMAIN-CONTAINING PROTEIN"/>
    <property type="match status" value="1"/>
</dbReference>
<accession>A0A3Q0T1D8</accession>
<dbReference type="AlphaFoldDB" id="A0A3Q0T1D8"/>
<evidence type="ECO:0000259" key="11">
    <source>
        <dbReference type="PROSITE" id="PS51364"/>
    </source>
</evidence>
<dbReference type="Ensembl" id="ENSACIT00000026727.1">
    <property type="protein sequence ID" value="ENSACIP00000026040.1"/>
    <property type="gene ID" value="ENSACIG00000020179.1"/>
</dbReference>
<evidence type="ECO:0000256" key="7">
    <source>
        <dbReference type="ARBA" id="ARBA00023157"/>
    </source>
</evidence>
<dbReference type="InterPro" id="IPR001881">
    <property type="entry name" value="EGF-like_Ca-bd_dom"/>
</dbReference>
<dbReference type="InterPro" id="IPR036773">
    <property type="entry name" value="TB_dom_sf"/>
</dbReference>
<dbReference type="InterPro" id="IPR049883">
    <property type="entry name" value="NOTCH1_EGF-like"/>
</dbReference>
<dbReference type="PANTHER" id="PTHR47333:SF5">
    <property type="entry name" value="FIBRILLIN-3"/>
    <property type="match status" value="1"/>
</dbReference>
<organism evidence="12 13">
    <name type="scientific">Amphilophus citrinellus</name>
    <name type="common">Midas cichlid</name>
    <name type="synonym">Cichlasoma citrinellum</name>
    <dbReference type="NCBI Taxonomy" id="61819"/>
    <lineage>
        <taxon>Eukaryota</taxon>
        <taxon>Metazoa</taxon>
        <taxon>Chordata</taxon>
        <taxon>Craniata</taxon>
        <taxon>Vertebrata</taxon>
        <taxon>Euteleostomi</taxon>
        <taxon>Actinopterygii</taxon>
        <taxon>Neopterygii</taxon>
        <taxon>Teleostei</taxon>
        <taxon>Neoteleostei</taxon>
        <taxon>Acanthomorphata</taxon>
        <taxon>Ovalentaria</taxon>
        <taxon>Cichlomorphae</taxon>
        <taxon>Cichliformes</taxon>
        <taxon>Cichlidae</taxon>
        <taxon>New World cichlids</taxon>
        <taxon>Cichlasomatinae</taxon>
        <taxon>Heroini</taxon>
        <taxon>Amphilophus</taxon>
    </lineage>
</organism>
<name>A0A3Q0T1D8_AMPCI</name>
<dbReference type="PROSITE" id="PS51364">
    <property type="entry name" value="TB"/>
    <property type="match status" value="1"/>
</dbReference>
<dbReference type="PROSITE" id="PS00010">
    <property type="entry name" value="ASX_HYDROXYL"/>
    <property type="match status" value="3"/>
</dbReference>
<dbReference type="FunFam" id="2.10.25.10:FF:000003">
    <property type="entry name" value="fibrillin-1 isoform X1"/>
    <property type="match status" value="1"/>
</dbReference>
<dbReference type="InterPro" id="IPR000152">
    <property type="entry name" value="EGF-type_Asp/Asn_hydroxyl_site"/>
</dbReference>
<dbReference type="PROSITE" id="PS50026">
    <property type="entry name" value="EGF_3"/>
    <property type="match status" value="2"/>
</dbReference>
<evidence type="ECO:0000256" key="6">
    <source>
        <dbReference type="ARBA" id="ARBA00022737"/>
    </source>
</evidence>
<keyword evidence="2" id="KW-0964">Secreted</keyword>
<dbReference type="Pfam" id="PF07645">
    <property type="entry name" value="EGF_CA"/>
    <property type="match status" value="3"/>
</dbReference>
<dbReference type="STRING" id="61819.ENSACIP00000026040"/>
<dbReference type="SMART" id="SM00181">
    <property type="entry name" value="EGF"/>
    <property type="match status" value="3"/>
</dbReference>
<evidence type="ECO:0000256" key="4">
    <source>
        <dbReference type="ARBA" id="ARBA00022536"/>
    </source>
</evidence>
<keyword evidence="5" id="KW-0732">Signal</keyword>
<dbReference type="PROSITE" id="PS01186">
    <property type="entry name" value="EGF_2"/>
    <property type="match status" value="1"/>
</dbReference>
<protein>
    <recommendedName>
        <fullName evidence="14">Fibrillin 1</fullName>
    </recommendedName>
</protein>
<dbReference type="InterPro" id="IPR000742">
    <property type="entry name" value="EGF"/>
</dbReference>
<reference evidence="12" key="2">
    <citation type="submission" date="2025-09" db="UniProtKB">
        <authorList>
            <consortium name="Ensembl"/>
        </authorList>
    </citation>
    <scope>IDENTIFICATION</scope>
</reference>
<comment type="caution">
    <text evidence="9">Lacks conserved residue(s) required for the propagation of feature annotation.</text>
</comment>
<dbReference type="GO" id="GO:0005509">
    <property type="term" value="F:calcium ion binding"/>
    <property type="evidence" value="ECO:0007669"/>
    <property type="project" value="InterPro"/>
</dbReference>
<dbReference type="SUPFAM" id="SSF57581">
    <property type="entry name" value="TB module/8-cys domain"/>
    <property type="match status" value="1"/>
</dbReference>
<dbReference type="FunFam" id="2.10.25.10:FF:000071">
    <property type="entry name" value="Fibrillin 2"/>
    <property type="match status" value="1"/>
</dbReference>
<dbReference type="PROSITE" id="PS01187">
    <property type="entry name" value="EGF_CA"/>
    <property type="match status" value="1"/>
</dbReference>
<dbReference type="InterPro" id="IPR009030">
    <property type="entry name" value="Growth_fac_rcpt_cys_sf"/>
</dbReference>
<dbReference type="Gene3D" id="3.90.290.10">
    <property type="entry name" value="TGF-beta binding (TB) domain"/>
    <property type="match status" value="1"/>
</dbReference>
<dbReference type="Proteomes" id="UP000261340">
    <property type="component" value="Unplaced"/>
</dbReference>
<keyword evidence="4 9" id="KW-0245">EGF-like domain</keyword>
<keyword evidence="6" id="KW-0677">Repeat</keyword>
<feature type="domain" description="TB" evidence="11">
    <location>
        <begin position="151"/>
        <end position="199"/>
    </location>
</feature>
<evidence type="ECO:0000256" key="8">
    <source>
        <dbReference type="ARBA" id="ARBA00023180"/>
    </source>
</evidence>
<dbReference type="SMART" id="SM00179">
    <property type="entry name" value="EGF_CA"/>
    <property type="match status" value="3"/>
</dbReference>